<dbReference type="GO" id="GO:0016020">
    <property type="term" value="C:membrane"/>
    <property type="evidence" value="ECO:0007669"/>
    <property type="project" value="UniProtKB-SubCell"/>
</dbReference>
<dbReference type="Proteomes" id="UP000046393">
    <property type="component" value="Unplaced"/>
</dbReference>
<feature type="transmembrane region" description="Helical" evidence="5">
    <location>
        <begin position="233"/>
        <end position="255"/>
    </location>
</feature>
<dbReference type="STRING" id="451379.A0A0N5AWC1"/>
<dbReference type="InterPro" id="IPR045263">
    <property type="entry name" value="GLUT"/>
</dbReference>
<feature type="transmembrane region" description="Helical" evidence="5">
    <location>
        <begin position="301"/>
        <end position="318"/>
    </location>
</feature>
<dbReference type="WBParaSite" id="SMUV_0000921701-mRNA-1">
    <property type="protein sequence ID" value="SMUV_0000921701-mRNA-1"/>
    <property type="gene ID" value="SMUV_0000921701"/>
</dbReference>
<keyword evidence="7" id="KW-1185">Reference proteome</keyword>
<dbReference type="PANTHER" id="PTHR23503">
    <property type="entry name" value="SOLUTE CARRIER FAMILY 2"/>
    <property type="match status" value="1"/>
</dbReference>
<feature type="transmembrane region" description="Helical" evidence="5">
    <location>
        <begin position="112"/>
        <end position="131"/>
    </location>
</feature>
<evidence type="ECO:0000313" key="8">
    <source>
        <dbReference type="WBParaSite" id="SMUV_0000921701-mRNA-1"/>
    </source>
</evidence>
<keyword evidence="3 5" id="KW-1133">Transmembrane helix</keyword>
<evidence type="ECO:0000256" key="5">
    <source>
        <dbReference type="SAM" id="Phobius"/>
    </source>
</evidence>
<evidence type="ECO:0000313" key="7">
    <source>
        <dbReference type="Proteomes" id="UP000046393"/>
    </source>
</evidence>
<keyword evidence="4 5" id="KW-0472">Membrane</keyword>
<organism evidence="7 8">
    <name type="scientific">Syphacia muris</name>
    <dbReference type="NCBI Taxonomy" id="451379"/>
    <lineage>
        <taxon>Eukaryota</taxon>
        <taxon>Metazoa</taxon>
        <taxon>Ecdysozoa</taxon>
        <taxon>Nematoda</taxon>
        <taxon>Chromadorea</taxon>
        <taxon>Rhabditida</taxon>
        <taxon>Spirurina</taxon>
        <taxon>Oxyuridomorpha</taxon>
        <taxon>Oxyuroidea</taxon>
        <taxon>Oxyuridae</taxon>
        <taxon>Syphacia</taxon>
    </lineage>
</organism>
<feature type="transmembrane region" description="Helical" evidence="5">
    <location>
        <begin position="402"/>
        <end position="422"/>
    </location>
</feature>
<reference evidence="8" key="1">
    <citation type="submission" date="2017-02" db="UniProtKB">
        <authorList>
            <consortium name="WormBaseParasite"/>
        </authorList>
    </citation>
    <scope>IDENTIFICATION</scope>
</reference>
<feature type="transmembrane region" description="Helical" evidence="5">
    <location>
        <begin position="275"/>
        <end position="294"/>
    </location>
</feature>
<dbReference type="InterPro" id="IPR036259">
    <property type="entry name" value="MFS_trans_sf"/>
</dbReference>
<dbReference type="GO" id="GO:0015149">
    <property type="term" value="F:hexose transmembrane transporter activity"/>
    <property type="evidence" value="ECO:0007669"/>
    <property type="project" value="TreeGrafter"/>
</dbReference>
<dbReference type="AlphaFoldDB" id="A0A0N5AWC1"/>
<protein>
    <submittedName>
        <fullName evidence="8">MFS domain-containing protein</fullName>
    </submittedName>
</protein>
<keyword evidence="2 5" id="KW-0812">Transmembrane</keyword>
<evidence type="ECO:0000256" key="2">
    <source>
        <dbReference type="ARBA" id="ARBA00022692"/>
    </source>
</evidence>
<feature type="transmembrane region" description="Helical" evidence="5">
    <location>
        <begin position="27"/>
        <end position="45"/>
    </location>
</feature>
<dbReference type="PANTHER" id="PTHR23503:SF115">
    <property type="entry name" value="MAJOR FACILITATOR SUPERFAMILY (MFS) PROFILE DOMAIN-CONTAINING PROTEIN"/>
    <property type="match status" value="1"/>
</dbReference>
<evidence type="ECO:0000256" key="3">
    <source>
        <dbReference type="ARBA" id="ARBA00022989"/>
    </source>
</evidence>
<evidence type="ECO:0000259" key="6">
    <source>
        <dbReference type="PROSITE" id="PS50850"/>
    </source>
</evidence>
<accession>A0A0N5AWC1</accession>
<feature type="domain" description="Major facilitator superfamily (MFS) profile" evidence="6">
    <location>
        <begin position="1"/>
        <end position="426"/>
    </location>
</feature>
<name>A0A0N5AWC1_9BILA</name>
<comment type="subcellular location">
    <subcellularLocation>
        <location evidence="1">Membrane</location>
        <topology evidence="1">Multi-pass membrane protein</topology>
    </subcellularLocation>
</comment>
<dbReference type="InterPro" id="IPR005828">
    <property type="entry name" value="MFS_sugar_transport-like"/>
</dbReference>
<dbReference type="Pfam" id="PF00083">
    <property type="entry name" value="Sugar_tr"/>
    <property type="match status" value="1"/>
</dbReference>
<dbReference type="InterPro" id="IPR020846">
    <property type="entry name" value="MFS_dom"/>
</dbReference>
<proteinExistence type="predicted"/>
<feature type="transmembrane region" description="Helical" evidence="5">
    <location>
        <begin position="371"/>
        <end position="390"/>
    </location>
</feature>
<dbReference type="PROSITE" id="PS50850">
    <property type="entry name" value="MFS"/>
    <property type="match status" value="1"/>
</dbReference>
<evidence type="ECO:0000256" key="1">
    <source>
        <dbReference type="ARBA" id="ARBA00004141"/>
    </source>
</evidence>
<feature type="transmembrane region" description="Helical" evidence="5">
    <location>
        <begin position="143"/>
        <end position="165"/>
    </location>
</feature>
<dbReference type="Gene3D" id="1.20.1250.20">
    <property type="entry name" value="MFS general substrate transporter like domains"/>
    <property type="match status" value="1"/>
</dbReference>
<feature type="transmembrane region" description="Helical" evidence="5">
    <location>
        <begin position="77"/>
        <end position="100"/>
    </location>
</feature>
<sequence length="435" mass="48015">MSRDIGTQGFLTSSISADQAWELVVSLRVYGLALGSILAIVISTYCGRRKPLIFAMTLELIGAVMSAFIRWTRFGIYIAFLGRFINGLGSGIVQVTGSAMTAEVPAARHRGTVLATHTIWACVGEFFGAFISMDFALGNERYWPIALAIPAALIPLCIICLWSSAESPRYLVSRNQIEEAKKALLYYQINDDYDATMTDMLSEVRLPSNQIKSDLTWLGPIKEQIKRFKESSFIRPLLVAIFTQNFVHLNDWLWILYSTQVFIKSGLPPVTAQTASMLMTVPQSLVSITVGIYFDNFSRRALLIAPTIASIFCGLLAVTRIRHGKNSRIPLLSSSWSLPVIATVDLCLAAIASESAYTVTPELFLQVDRAVGTAIVTFVQNVFGGILSNLQLTVINEYGAEYVLITFAVVNVFYVIGVLRILPETAHKTFQVLNL</sequence>
<dbReference type="SUPFAM" id="SSF103473">
    <property type="entry name" value="MFS general substrate transporter"/>
    <property type="match status" value="1"/>
</dbReference>
<evidence type="ECO:0000256" key="4">
    <source>
        <dbReference type="ARBA" id="ARBA00023136"/>
    </source>
</evidence>
<feature type="transmembrane region" description="Helical" evidence="5">
    <location>
        <begin position="52"/>
        <end position="71"/>
    </location>
</feature>